<keyword evidence="1 4" id="KW-0378">Hydrolase</keyword>
<feature type="chain" id="PRO_5045297976" evidence="2">
    <location>
        <begin position="25"/>
        <end position="329"/>
    </location>
</feature>
<organism evidence="4 5">
    <name type="scientific">Rhizobium lemnae</name>
    <dbReference type="NCBI Taxonomy" id="1214924"/>
    <lineage>
        <taxon>Bacteria</taxon>
        <taxon>Pseudomonadati</taxon>
        <taxon>Pseudomonadota</taxon>
        <taxon>Alphaproteobacteria</taxon>
        <taxon>Hyphomicrobiales</taxon>
        <taxon>Rhizobiaceae</taxon>
        <taxon>Rhizobium/Agrobacterium group</taxon>
        <taxon>Rhizobium</taxon>
    </lineage>
</organism>
<evidence type="ECO:0000259" key="3">
    <source>
        <dbReference type="Pfam" id="PF00326"/>
    </source>
</evidence>
<dbReference type="Proteomes" id="UP001595697">
    <property type="component" value="Unassembled WGS sequence"/>
</dbReference>
<proteinExistence type="predicted"/>
<dbReference type="PANTHER" id="PTHR22946">
    <property type="entry name" value="DIENELACTONE HYDROLASE DOMAIN-CONTAINING PROTEIN-RELATED"/>
    <property type="match status" value="1"/>
</dbReference>
<dbReference type="RefSeq" id="WP_247261628.1">
    <property type="nucleotide sequence ID" value="NZ_JALJQZ010000024.1"/>
</dbReference>
<dbReference type="EMBL" id="JBHSBD010000072">
    <property type="protein sequence ID" value="MFC3969702.1"/>
    <property type="molecule type" value="Genomic_DNA"/>
</dbReference>
<dbReference type="InterPro" id="IPR001375">
    <property type="entry name" value="Peptidase_S9_cat"/>
</dbReference>
<dbReference type="GO" id="GO:0016787">
    <property type="term" value="F:hydrolase activity"/>
    <property type="evidence" value="ECO:0007669"/>
    <property type="project" value="UniProtKB-KW"/>
</dbReference>
<evidence type="ECO:0000256" key="2">
    <source>
        <dbReference type="SAM" id="SignalP"/>
    </source>
</evidence>
<dbReference type="PANTHER" id="PTHR22946:SF9">
    <property type="entry name" value="POLYKETIDE TRANSFERASE AF380"/>
    <property type="match status" value="1"/>
</dbReference>
<feature type="domain" description="Peptidase S9 prolyl oligopeptidase catalytic" evidence="3">
    <location>
        <begin position="148"/>
        <end position="278"/>
    </location>
</feature>
<reference evidence="5" key="1">
    <citation type="journal article" date="2019" name="Int. J. Syst. Evol. Microbiol.">
        <title>The Global Catalogue of Microorganisms (GCM) 10K type strain sequencing project: providing services to taxonomists for standard genome sequencing and annotation.</title>
        <authorList>
            <consortium name="The Broad Institute Genomics Platform"/>
            <consortium name="The Broad Institute Genome Sequencing Center for Infectious Disease"/>
            <person name="Wu L."/>
            <person name="Ma J."/>
        </authorList>
    </citation>
    <scope>NUCLEOTIDE SEQUENCE [LARGE SCALE GENOMIC DNA]</scope>
    <source>
        <strain evidence="5">TBRC 5781</strain>
    </source>
</reference>
<keyword evidence="5" id="KW-1185">Reference proteome</keyword>
<evidence type="ECO:0000256" key="1">
    <source>
        <dbReference type="ARBA" id="ARBA00022801"/>
    </source>
</evidence>
<dbReference type="Pfam" id="PF00326">
    <property type="entry name" value="Peptidase_S9"/>
    <property type="match status" value="1"/>
</dbReference>
<comment type="caution">
    <text evidence="4">The sequence shown here is derived from an EMBL/GenBank/DDBJ whole genome shotgun (WGS) entry which is preliminary data.</text>
</comment>
<dbReference type="InterPro" id="IPR029058">
    <property type="entry name" value="AB_hydrolase_fold"/>
</dbReference>
<keyword evidence="2" id="KW-0732">Signal</keyword>
<dbReference type="Gene3D" id="3.40.50.1820">
    <property type="entry name" value="alpha/beta hydrolase"/>
    <property type="match status" value="1"/>
</dbReference>
<evidence type="ECO:0000313" key="5">
    <source>
        <dbReference type="Proteomes" id="UP001595697"/>
    </source>
</evidence>
<gene>
    <name evidence="4" type="ORF">ACFOVS_16445</name>
</gene>
<evidence type="ECO:0000313" key="4">
    <source>
        <dbReference type="EMBL" id="MFC3969702.1"/>
    </source>
</evidence>
<feature type="signal peptide" evidence="2">
    <location>
        <begin position="1"/>
        <end position="24"/>
    </location>
</feature>
<name>A0ABV8EAY4_9HYPH</name>
<dbReference type="EC" id="3.4.-.-" evidence="4"/>
<dbReference type="SUPFAM" id="SSF53474">
    <property type="entry name" value="alpha/beta-Hydrolases"/>
    <property type="match status" value="1"/>
</dbReference>
<sequence length="329" mass="35717">MLLNRRVLLSGVGLSLAAPYLARAQALSAPTGQVSSGGLVAPAAQGAAAERKPEFPIPEVPPLEQMDYAEARRHFRTRLLVKGPSPETSSPLGKPPGAQRITYAGGPDGSLQLIAWVNEYEPSDQLRPGILFLHGGNATGDGHWQLMKPYADAGFVVMLPSFRGENGQPGDYSGFYDETSDALAAARHLESLPGVDKNRLYLAGHSNGGTLALLASMAVPMFKASVPMSAGVDAWRYFGRFDEEIRFDPHNPQEFIMRSSVCFGHSLKCPTLLLRGTEERPFDRNHQLMIERGRTAGMRVDHRLLPGNHNGVVPGAVVESIRFFKEYGA</sequence>
<accession>A0ABV8EAY4</accession>
<dbReference type="InterPro" id="IPR050261">
    <property type="entry name" value="FrsA_esterase"/>
</dbReference>
<protein>
    <submittedName>
        <fullName evidence="4">Alpha/beta hydrolase family protein</fullName>
        <ecNumber evidence="4">3.4.-.-</ecNumber>
    </submittedName>
</protein>